<feature type="repeat" description="ANK" evidence="3">
    <location>
        <begin position="164"/>
        <end position="196"/>
    </location>
</feature>
<evidence type="ECO:0000256" key="1">
    <source>
        <dbReference type="ARBA" id="ARBA00022737"/>
    </source>
</evidence>
<comment type="caution">
    <text evidence="4">The sequence shown here is derived from an EMBL/GenBank/DDBJ whole genome shotgun (WGS) entry which is preliminary data.</text>
</comment>
<dbReference type="PRINTS" id="PR01415">
    <property type="entry name" value="ANKYRIN"/>
</dbReference>
<dbReference type="Pfam" id="PF00023">
    <property type="entry name" value="Ank"/>
    <property type="match status" value="1"/>
</dbReference>
<organism evidence="4 5">
    <name type="scientific">Phytophthora oleae</name>
    <dbReference type="NCBI Taxonomy" id="2107226"/>
    <lineage>
        <taxon>Eukaryota</taxon>
        <taxon>Sar</taxon>
        <taxon>Stramenopiles</taxon>
        <taxon>Oomycota</taxon>
        <taxon>Peronosporomycetes</taxon>
        <taxon>Peronosporales</taxon>
        <taxon>Peronosporaceae</taxon>
        <taxon>Phytophthora</taxon>
    </lineage>
</organism>
<keyword evidence="2 3" id="KW-0040">ANK repeat</keyword>
<sequence length="229" mass="25590">MGFNETPIQTAIRWAWIKRSKWLDGLGISLGQNSWPLRVSLQTVQTYIKTQEIASISAEQIEQRWQQFREEAAKEIDMLIETVACRLIGGYIINDKNQVGWTPLFYAVLIGDVEMADILLDRRADIHTHDEEGQSALSVALGNNDIEMLQVFLRHDILSKVDEFTRTALHIAARISELDVAAFLLKNGADVAAKDLIGGIPLHCAAMTDCTELVQLLLKSKSDVATTDK</sequence>
<dbReference type="Proteomes" id="UP001632037">
    <property type="component" value="Unassembled WGS sequence"/>
</dbReference>
<dbReference type="Pfam" id="PF12796">
    <property type="entry name" value="Ank_2"/>
    <property type="match status" value="1"/>
</dbReference>
<dbReference type="EMBL" id="JBIMZQ010000081">
    <property type="protein sequence ID" value="KAL3656464.1"/>
    <property type="molecule type" value="Genomic_DNA"/>
</dbReference>
<protein>
    <submittedName>
        <fullName evidence="4">Uncharacterized protein</fullName>
    </submittedName>
</protein>
<dbReference type="SMART" id="SM00248">
    <property type="entry name" value="ANK"/>
    <property type="match status" value="4"/>
</dbReference>
<reference evidence="4 5" key="1">
    <citation type="submission" date="2024-09" db="EMBL/GenBank/DDBJ databases">
        <title>Genome sequencing and assembly of Phytophthora oleae, isolate VK10A, causative agent of rot of olive drupes.</title>
        <authorList>
            <person name="Conti Taguali S."/>
            <person name="Riolo M."/>
            <person name="La Spada F."/>
            <person name="Cacciola S.O."/>
            <person name="Dionisio G."/>
        </authorList>
    </citation>
    <scope>NUCLEOTIDE SEQUENCE [LARGE SCALE GENOMIC DNA]</scope>
    <source>
        <strain evidence="4 5">VK10A</strain>
    </source>
</reference>
<feature type="repeat" description="ANK" evidence="3">
    <location>
        <begin position="99"/>
        <end position="131"/>
    </location>
</feature>
<keyword evidence="1" id="KW-0677">Repeat</keyword>
<keyword evidence="5" id="KW-1185">Reference proteome</keyword>
<gene>
    <name evidence="4" type="ORF">V7S43_018689</name>
</gene>
<evidence type="ECO:0000313" key="5">
    <source>
        <dbReference type="Proteomes" id="UP001632037"/>
    </source>
</evidence>
<dbReference type="InterPro" id="IPR002110">
    <property type="entry name" value="Ankyrin_rpt"/>
</dbReference>
<dbReference type="InterPro" id="IPR036770">
    <property type="entry name" value="Ankyrin_rpt-contain_sf"/>
</dbReference>
<dbReference type="SUPFAM" id="SSF48403">
    <property type="entry name" value="Ankyrin repeat"/>
    <property type="match status" value="1"/>
</dbReference>
<dbReference type="PROSITE" id="PS50297">
    <property type="entry name" value="ANK_REP_REGION"/>
    <property type="match status" value="3"/>
</dbReference>
<proteinExistence type="predicted"/>
<evidence type="ECO:0000313" key="4">
    <source>
        <dbReference type="EMBL" id="KAL3656464.1"/>
    </source>
</evidence>
<dbReference type="PROSITE" id="PS50088">
    <property type="entry name" value="ANK_REPEAT"/>
    <property type="match status" value="3"/>
</dbReference>
<dbReference type="AlphaFoldDB" id="A0ABD3ETW8"/>
<evidence type="ECO:0000256" key="2">
    <source>
        <dbReference type="ARBA" id="ARBA00023043"/>
    </source>
</evidence>
<dbReference type="PANTHER" id="PTHR24198:SF165">
    <property type="entry name" value="ANKYRIN REPEAT-CONTAINING PROTEIN-RELATED"/>
    <property type="match status" value="1"/>
</dbReference>
<accession>A0ABD3ETW8</accession>
<feature type="repeat" description="ANK" evidence="3">
    <location>
        <begin position="197"/>
        <end position="229"/>
    </location>
</feature>
<evidence type="ECO:0000256" key="3">
    <source>
        <dbReference type="PROSITE-ProRule" id="PRU00023"/>
    </source>
</evidence>
<name>A0ABD3ETW8_9STRA</name>
<dbReference type="PANTHER" id="PTHR24198">
    <property type="entry name" value="ANKYRIN REPEAT AND PROTEIN KINASE DOMAIN-CONTAINING PROTEIN"/>
    <property type="match status" value="1"/>
</dbReference>
<dbReference type="Gene3D" id="1.25.40.20">
    <property type="entry name" value="Ankyrin repeat-containing domain"/>
    <property type="match status" value="1"/>
</dbReference>